<evidence type="ECO:0000313" key="3">
    <source>
        <dbReference type="EMBL" id="PHH68850.1"/>
    </source>
</evidence>
<organism evidence="3 4">
    <name type="scientific">Ophiocordyceps australis</name>
    <dbReference type="NCBI Taxonomy" id="1399860"/>
    <lineage>
        <taxon>Eukaryota</taxon>
        <taxon>Fungi</taxon>
        <taxon>Dikarya</taxon>
        <taxon>Ascomycota</taxon>
        <taxon>Pezizomycotina</taxon>
        <taxon>Sordariomycetes</taxon>
        <taxon>Hypocreomycetidae</taxon>
        <taxon>Hypocreales</taxon>
        <taxon>Ophiocordycipitaceae</taxon>
        <taxon>Ophiocordyceps</taxon>
    </lineage>
</organism>
<feature type="compositionally biased region" description="Basic and acidic residues" evidence="1">
    <location>
        <begin position="513"/>
        <end position="525"/>
    </location>
</feature>
<dbReference type="Proteomes" id="UP000224854">
    <property type="component" value="Unassembled WGS sequence"/>
</dbReference>
<keyword evidence="2" id="KW-0812">Transmembrane</keyword>
<comment type="caution">
    <text evidence="3">The sequence shown here is derived from an EMBL/GenBank/DDBJ whole genome shotgun (WGS) entry which is preliminary data.</text>
</comment>
<evidence type="ECO:0000256" key="1">
    <source>
        <dbReference type="SAM" id="MobiDB-lite"/>
    </source>
</evidence>
<evidence type="ECO:0000256" key="2">
    <source>
        <dbReference type="SAM" id="Phobius"/>
    </source>
</evidence>
<proteinExistence type="predicted"/>
<accession>A0A2C5YMY0</accession>
<dbReference type="EMBL" id="NJEU01001045">
    <property type="protein sequence ID" value="PHH68850.1"/>
    <property type="molecule type" value="Genomic_DNA"/>
</dbReference>
<protein>
    <recommendedName>
        <fullName evidence="5">Glycosyltransferase 2</fullName>
    </recommendedName>
</protein>
<sequence length="623" mass="69482">MALPHAWRRDSSRAKRDDDFVPPARKCARMPRRKGLLRLAATALLLALVALVARHAHNGLLDHDALHNAQVDDNSIKFPKLSASLPSTATTRSRNVLFAAASLPSAATLLPMACQMALERHNAVHFAFMAVSDIAIPDLLSINGIDKTCSITLHDARPNKADLSTQRRLALAVSRSIRYIDSYMRPKAIIIHSPTSPQDFFDSGVRDAMAIVRSTLINLAESPETRLSWLTKLDALALAAWNKVRFDILIHGPRTGAGNLKRLLRSLAAADLLGHSPPHLTIELSSAFDGPLESFLAAYQWPPSSTEHKTMPQLLSLRRRIVRQRLTEEESSVRFLESFWPSDPTHSHVLVLSPNTEVTPHFFHYVKYALLHYRYSAMALQQGLDSKTMAMSFTLPTTLVDGTHPFTPPQSLHDGDKAQGTFFLWQAPASDAVLFLGDKWIELHHYVTQVLDRQHQTSSWPPLLARKLASRDQPAWLEYVLQLSRLRGYFTLYPNQHTAHALVGVHSDLPNKPEEYDDIKSDRGSNKKKLAPDQSSALFDPASPVDMFQMLPRGGQGQLPSHLPLLSWDGKQKSLSVLQDEAAQYTDHFRSQVGQCSPEQLKIAPEVDNKARDLFCTASRESG</sequence>
<dbReference type="PANTHER" id="PTHR33604:SF3">
    <property type="entry name" value="OSJNBA0004B13.7 PROTEIN"/>
    <property type="match status" value="1"/>
</dbReference>
<gene>
    <name evidence="3" type="ORF">CDD82_229</name>
</gene>
<keyword evidence="2" id="KW-0472">Membrane</keyword>
<evidence type="ECO:0000313" key="4">
    <source>
        <dbReference type="Proteomes" id="UP000224854"/>
    </source>
</evidence>
<keyword evidence="2" id="KW-1133">Transmembrane helix</keyword>
<name>A0A2C5YMY0_9HYPO</name>
<feature type="region of interest" description="Disordered" evidence="1">
    <location>
        <begin position="513"/>
        <end position="536"/>
    </location>
</feature>
<feature type="compositionally biased region" description="Basic and acidic residues" evidence="1">
    <location>
        <begin position="7"/>
        <end position="19"/>
    </location>
</feature>
<feature type="region of interest" description="Disordered" evidence="1">
    <location>
        <begin position="1"/>
        <end position="23"/>
    </location>
</feature>
<keyword evidence="4" id="KW-1185">Reference proteome</keyword>
<dbReference type="AlphaFoldDB" id="A0A2C5YMY0"/>
<evidence type="ECO:0008006" key="5">
    <source>
        <dbReference type="Google" id="ProtNLM"/>
    </source>
</evidence>
<dbReference type="OrthoDB" id="5397682at2759"/>
<feature type="transmembrane region" description="Helical" evidence="2">
    <location>
        <begin position="35"/>
        <end position="53"/>
    </location>
</feature>
<dbReference type="PANTHER" id="PTHR33604">
    <property type="entry name" value="OSJNBA0004B13.7 PROTEIN"/>
    <property type="match status" value="1"/>
</dbReference>
<reference evidence="3 4" key="1">
    <citation type="submission" date="2017-06" db="EMBL/GenBank/DDBJ databases">
        <title>Ant-infecting Ophiocordyceps genomes reveal a high diversity of potential behavioral manipulation genes and a possible major role for enterotoxins.</title>
        <authorList>
            <person name="De Bekker C."/>
            <person name="Evans H.C."/>
            <person name="Brachmann A."/>
            <person name="Hughes D.P."/>
        </authorList>
    </citation>
    <scope>NUCLEOTIDE SEQUENCE [LARGE SCALE GENOMIC DNA]</scope>
    <source>
        <strain evidence="3 4">1348a</strain>
    </source>
</reference>